<dbReference type="Proteomes" id="UP000256763">
    <property type="component" value="Unassembled WGS sequence"/>
</dbReference>
<gene>
    <name evidence="4" type="ORF">CAL65_15165</name>
</gene>
<feature type="transmembrane region" description="Helical" evidence="2">
    <location>
        <begin position="581"/>
        <end position="602"/>
    </location>
</feature>
<feature type="transmembrane region" description="Helical" evidence="2">
    <location>
        <begin position="516"/>
        <end position="540"/>
    </location>
</feature>
<feature type="transmembrane region" description="Helical" evidence="2">
    <location>
        <begin position="622"/>
        <end position="647"/>
    </location>
</feature>
<feature type="transmembrane region" description="Helical" evidence="2">
    <location>
        <begin position="471"/>
        <end position="504"/>
    </location>
</feature>
<evidence type="ECO:0000313" key="4">
    <source>
        <dbReference type="EMBL" id="RFA34383.1"/>
    </source>
</evidence>
<feature type="transmembrane region" description="Helical" evidence="2">
    <location>
        <begin position="289"/>
        <end position="314"/>
    </location>
</feature>
<evidence type="ECO:0000313" key="5">
    <source>
        <dbReference type="Proteomes" id="UP000256763"/>
    </source>
</evidence>
<feature type="transmembrane region" description="Helical" evidence="2">
    <location>
        <begin position="98"/>
        <end position="118"/>
    </location>
</feature>
<feature type="transmembrane region" description="Helical" evidence="2">
    <location>
        <begin position="38"/>
        <end position="60"/>
    </location>
</feature>
<feature type="transmembrane region" description="Helical" evidence="2">
    <location>
        <begin position="552"/>
        <end position="574"/>
    </location>
</feature>
<dbReference type="RefSeq" id="WP_220348402.1">
    <property type="nucleotide sequence ID" value="NZ_NFZV01000016.1"/>
</dbReference>
<evidence type="ECO:0000256" key="1">
    <source>
        <dbReference type="RuleBase" id="RU369079"/>
    </source>
</evidence>
<keyword evidence="1" id="KW-0997">Cell inner membrane</keyword>
<sequence>MTDKQDSTLNIRPDDDAERLAEEQFALRYRVLPLHWRVVLMAITVGMIVLATNQIFNLGFFVGKIILDERYLYIYTGAILTMVFITFPAWKGAPKDRVVWYDLLIILAIIGVFGYFAYNAERIVLQAWEYAAPDIGIYLAVVGWALVLEAGRRAGGMPIFVVTFILSLYPLYADKMPQVIAGVGMSFTDAATFHLLSAESVFGIPMQVAAVLLFGFLLFGVSLQHTGAGRFFIQLAFALLGRFRGGPAKVAIFSSGLMGSMSGGPVSNVLTTGPLSIPAMRRVGFSRGYAAGVEACASTGGVLMPPIMGATAFVMANFLGVSYTDIIIAAIIPSLLYFFGLFMQIDAYAARHNLKGLPREELPAVGKVFKEGWYFIAVFVLLIWMLIYLQREATAPFYATVALLVINQLTQHRLSVKGFLELLKSVGQVLAELGGILAAIGLIVGSLQVTGMAGTLTNDLVFLAGDKVLLLLIMGAVTSFVLGIGMTVTAAYIFLAIILAPALIRAGLDPVASHMFIMYWGMLSFITPPVALAAFVAASVARVSAMRAGFEAMRLGTIIYFIPFFFVFNPALVMQGEPLETVLLLMTALIGIVLLSAGLQGYLLGIGNPGSGPLAWIARGAWAVSGLLLAAPLGLMALVLSVIIAILGSVAAIVNRRQAVGPPLVSQS</sequence>
<dbReference type="GO" id="GO:0005886">
    <property type="term" value="C:plasma membrane"/>
    <property type="evidence" value="ECO:0007669"/>
    <property type="project" value="UniProtKB-SubCell"/>
</dbReference>
<feature type="transmembrane region" description="Helical" evidence="2">
    <location>
        <begin position="371"/>
        <end position="389"/>
    </location>
</feature>
<feature type="transmembrane region" description="Helical" evidence="2">
    <location>
        <begin position="202"/>
        <end position="223"/>
    </location>
</feature>
<organism evidence="4 5">
    <name type="scientific">Alkalilimnicola ehrlichii</name>
    <dbReference type="NCBI Taxonomy" id="351052"/>
    <lineage>
        <taxon>Bacteria</taxon>
        <taxon>Pseudomonadati</taxon>
        <taxon>Pseudomonadota</taxon>
        <taxon>Gammaproteobacteria</taxon>
        <taxon>Chromatiales</taxon>
        <taxon>Ectothiorhodospiraceae</taxon>
        <taxon>Alkalilimnicola</taxon>
    </lineage>
</organism>
<dbReference type="Pfam" id="PF06808">
    <property type="entry name" value="DctM"/>
    <property type="match status" value="1"/>
</dbReference>
<feature type="transmembrane region" description="Helical" evidence="2">
    <location>
        <begin position="130"/>
        <end position="148"/>
    </location>
</feature>
<dbReference type="NCBIfam" id="TIGR02123">
    <property type="entry name" value="TRAP_fused"/>
    <property type="match status" value="1"/>
</dbReference>
<comment type="function">
    <text evidence="1">Part of the tripartite ATP-independent periplasmic (TRAP) transport system.</text>
</comment>
<dbReference type="EMBL" id="NFZW01000016">
    <property type="protein sequence ID" value="RFA34383.1"/>
    <property type="molecule type" value="Genomic_DNA"/>
</dbReference>
<dbReference type="AlphaFoldDB" id="A0A3E0WQB0"/>
<comment type="subcellular location">
    <subcellularLocation>
        <location evidence="1">Cell inner membrane</location>
        <topology evidence="1">Multi-pass membrane protein</topology>
    </subcellularLocation>
</comment>
<dbReference type="InterPro" id="IPR011853">
    <property type="entry name" value="TRAP_DctM-Dct_fused"/>
</dbReference>
<feature type="domain" description="TRAP C4-dicarboxylate transport system permease DctM subunit" evidence="3">
    <location>
        <begin position="142"/>
        <end position="575"/>
    </location>
</feature>
<reference evidence="5" key="1">
    <citation type="submission" date="2017-05" db="EMBL/GenBank/DDBJ databases">
        <authorList>
            <person name="Sharma S."/>
            <person name="Sidhu C."/>
            <person name="Pinnaka A.K."/>
        </authorList>
    </citation>
    <scope>NUCLEOTIDE SEQUENCE [LARGE SCALE GENOMIC DNA]</scope>
    <source>
        <strain evidence="5">AK93</strain>
    </source>
</reference>
<keyword evidence="5" id="KW-1185">Reference proteome</keyword>
<keyword evidence="1" id="KW-0813">Transport</keyword>
<feature type="transmembrane region" description="Helical" evidence="2">
    <location>
        <begin position="154"/>
        <end position="172"/>
    </location>
</feature>
<feature type="transmembrane region" description="Helical" evidence="2">
    <location>
        <begin position="430"/>
        <end position="451"/>
    </location>
</feature>
<evidence type="ECO:0000256" key="2">
    <source>
        <dbReference type="SAM" id="Phobius"/>
    </source>
</evidence>
<name>A0A3E0WQB0_9GAMM</name>
<dbReference type="PANTHER" id="PTHR43849:SF2">
    <property type="entry name" value="BLL3936 PROTEIN"/>
    <property type="match status" value="1"/>
</dbReference>
<keyword evidence="1" id="KW-1003">Cell membrane</keyword>
<protein>
    <submittedName>
        <fullName evidence="4">C4-dicarboxylate ABC transporter</fullName>
    </submittedName>
</protein>
<feature type="transmembrane region" description="Helical" evidence="2">
    <location>
        <begin position="72"/>
        <end position="92"/>
    </location>
</feature>
<proteinExistence type="predicted"/>
<keyword evidence="2" id="KW-0812">Transmembrane</keyword>
<accession>A0A3E0WQB0</accession>
<keyword evidence="2" id="KW-0472">Membrane</keyword>
<dbReference type="PANTHER" id="PTHR43849">
    <property type="entry name" value="BLL3936 PROTEIN"/>
    <property type="match status" value="1"/>
</dbReference>
<dbReference type="GO" id="GO:0022857">
    <property type="term" value="F:transmembrane transporter activity"/>
    <property type="evidence" value="ECO:0007669"/>
    <property type="project" value="UniProtKB-UniRule"/>
</dbReference>
<feature type="transmembrane region" description="Helical" evidence="2">
    <location>
        <begin position="326"/>
        <end position="350"/>
    </location>
</feature>
<comment type="caution">
    <text evidence="4">The sequence shown here is derived from an EMBL/GenBank/DDBJ whole genome shotgun (WGS) entry which is preliminary data.</text>
</comment>
<evidence type="ECO:0000259" key="3">
    <source>
        <dbReference type="Pfam" id="PF06808"/>
    </source>
</evidence>
<keyword evidence="2" id="KW-1133">Transmembrane helix</keyword>
<dbReference type="InterPro" id="IPR010656">
    <property type="entry name" value="DctM"/>
</dbReference>